<keyword evidence="4 7" id="KW-0812">Transmembrane</keyword>
<feature type="transmembrane region" description="Helical" evidence="7">
    <location>
        <begin position="156"/>
        <end position="179"/>
    </location>
</feature>
<dbReference type="PANTHER" id="PTHR33362:SF5">
    <property type="entry name" value="C4-DICARBOXYLATE TRAP TRANSPORTER LARGE PERMEASE PROTEIN DCTM"/>
    <property type="match status" value="1"/>
</dbReference>
<feature type="transmembrane region" description="Helical" evidence="7">
    <location>
        <begin position="37"/>
        <end position="60"/>
    </location>
</feature>
<comment type="subcellular location">
    <subcellularLocation>
        <location evidence="1">Cell inner membrane</location>
        <topology evidence="1">Multi-pass membrane protein</topology>
    </subcellularLocation>
</comment>
<evidence type="ECO:0000256" key="7">
    <source>
        <dbReference type="SAM" id="Phobius"/>
    </source>
</evidence>
<dbReference type="GO" id="GO:0005886">
    <property type="term" value="C:plasma membrane"/>
    <property type="evidence" value="ECO:0007669"/>
    <property type="project" value="UniProtKB-SubCell"/>
</dbReference>
<proteinExistence type="predicted"/>
<name>A0A382XUC7_9ZZZZ</name>
<dbReference type="GO" id="GO:0022857">
    <property type="term" value="F:transmembrane transporter activity"/>
    <property type="evidence" value="ECO:0007669"/>
    <property type="project" value="TreeGrafter"/>
</dbReference>
<protein>
    <recommendedName>
        <fullName evidence="8">TRAP C4-dicarboxylate transport system permease DctM subunit domain-containing protein</fullName>
    </recommendedName>
</protein>
<dbReference type="AlphaFoldDB" id="A0A382XUC7"/>
<reference evidence="9" key="1">
    <citation type="submission" date="2018-05" db="EMBL/GenBank/DDBJ databases">
        <authorList>
            <person name="Lanie J.A."/>
            <person name="Ng W.-L."/>
            <person name="Kazmierczak K.M."/>
            <person name="Andrzejewski T.M."/>
            <person name="Davidsen T.M."/>
            <person name="Wayne K.J."/>
            <person name="Tettelin H."/>
            <person name="Glass J.I."/>
            <person name="Rusch D."/>
            <person name="Podicherti R."/>
            <person name="Tsui H.-C.T."/>
            <person name="Winkler M.E."/>
        </authorList>
    </citation>
    <scope>NUCLEOTIDE SEQUENCE</scope>
</reference>
<feature type="transmembrane region" description="Helical" evidence="7">
    <location>
        <begin position="109"/>
        <end position="135"/>
    </location>
</feature>
<evidence type="ECO:0000256" key="3">
    <source>
        <dbReference type="ARBA" id="ARBA00022519"/>
    </source>
</evidence>
<keyword evidence="6 7" id="KW-0472">Membrane</keyword>
<gene>
    <name evidence="9" type="ORF">METZ01_LOCUS427294</name>
</gene>
<sequence>MEFLTEWYSIAGFLVGMIVVLMLLGFPVAFAFLTTNIIGATIFMGDGTILSSLDAMPLLVSNAVDSVAMFALIPVPLFIIMGELFFHTGLAVRVFDALDRCFGRLPGRLSYITVAGGTIFATLSGSTMANTAMMGSLMVPEMTNRGYKGHMSMGPILGTGGLAMIIPPSALAVLLASLAEIDIGGLLIAGIFPGLVLALLYSILIYLQVKIDPDAAPEYTVEKSTVKEMILSL</sequence>
<dbReference type="Pfam" id="PF06808">
    <property type="entry name" value="DctM"/>
    <property type="match status" value="1"/>
</dbReference>
<keyword evidence="3" id="KW-0997">Cell inner membrane</keyword>
<accession>A0A382XUC7</accession>
<keyword evidence="2" id="KW-1003">Cell membrane</keyword>
<feature type="domain" description="TRAP C4-dicarboxylate transport system permease DctM subunit" evidence="8">
    <location>
        <begin position="15"/>
        <end position="229"/>
    </location>
</feature>
<keyword evidence="5 7" id="KW-1133">Transmembrane helix</keyword>
<evidence type="ECO:0000256" key="1">
    <source>
        <dbReference type="ARBA" id="ARBA00004429"/>
    </source>
</evidence>
<feature type="transmembrane region" description="Helical" evidence="7">
    <location>
        <begin position="7"/>
        <end position="31"/>
    </location>
</feature>
<evidence type="ECO:0000256" key="4">
    <source>
        <dbReference type="ARBA" id="ARBA00022692"/>
    </source>
</evidence>
<dbReference type="EMBL" id="UINC01170411">
    <property type="protein sequence ID" value="SVD74440.1"/>
    <property type="molecule type" value="Genomic_DNA"/>
</dbReference>
<dbReference type="PANTHER" id="PTHR33362">
    <property type="entry name" value="SIALIC ACID TRAP TRANSPORTER PERMEASE PROTEIN SIAT-RELATED"/>
    <property type="match status" value="1"/>
</dbReference>
<dbReference type="InterPro" id="IPR004681">
    <property type="entry name" value="TRAP_DctM"/>
</dbReference>
<feature type="transmembrane region" description="Helical" evidence="7">
    <location>
        <begin position="185"/>
        <end position="207"/>
    </location>
</feature>
<evidence type="ECO:0000256" key="6">
    <source>
        <dbReference type="ARBA" id="ARBA00023136"/>
    </source>
</evidence>
<evidence type="ECO:0000256" key="2">
    <source>
        <dbReference type="ARBA" id="ARBA00022475"/>
    </source>
</evidence>
<feature type="non-terminal residue" evidence="9">
    <location>
        <position position="233"/>
    </location>
</feature>
<organism evidence="9">
    <name type="scientific">marine metagenome</name>
    <dbReference type="NCBI Taxonomy" id="408172"/>
    <lineage>
        <taxon>unclassified sequences</taxon>
        <taxon>metagenomes</taxon>
        <taxon>ecological metagenomes</taxon>
    </lineage>
</organism>
<evidence type="ECO:0000259" key="8">
    <source>
        <dbReference type="Pfam" id="PF06808"/>
    </source>
</evidence>
<evidence type="ECO:0000256" key="5">
    <source>
        <dbReference type="ARBA" id="ARBA00022989"/>
    </source>
</evidence>
<feature type="transmembrane region" description="Helical" evidence="7">
    <location>
        <begin position="67"/>
        <end position="89"/>
    </location>
</feature>
<evidence type="ECO:0000313" key="9">
    <source>
        <dbReference type="EMBL" id="SVD74440.1"/>
    </source>
</evidence>
<dbReference type="InterPro" id="IPR010656">
    <property type="entry name" value="DctM"/>
</dbReference>